<evidence type="ECO:0000313" key="2">
    <source>
        <dbReference type="EMBL" id="QIX01271.1"/>
    </source>
</evidence>
<dbReference type="Proteomes" id="UP000503462">
    <property type="component" value="Chromosome 4"/>
</dbReference>
<dbReference type="EMBL" id="CP051142">
    <property type="protein sequence ID" value="QIX01271.1"/>
    <property type="molecule type" value="Genomic_DNA"/>
</dbReference>
<feature type="compositionally biased region" description="Acidic residues" evidence="1">
    <location>
        <begin position="126"/>
        <end position="144"/>
    </location>
</feature>
<dbReference type="AlphaFoldDB" id="A0A6H0Y2Y1"/>
<gene>
    <name evidence="2" type="ORF">AMS68_006788</name>
</gene>
<reference evidence="2 3" key="1">
    <citation type="journal article" date="2016" name="Sci. Rep.">
        <title>Peltaster fructicola genome reveals evolution from an invasive phytopathogen to an ectophytic parasite.</title>
        <authorList>
            <person name="Xu C."/>
            <person name="Chen H."/>
            <person name="Gleason M.L."/>
            <person name="Xu J.R."/>
            <person name="Liu H."/>
            <person name="Zhang R."/>
            <person name="Sun G."/>
        </authorList>
    </citation>
    <scope>NUCLEOTIDE SEQUENCE [LARGE SCALE GENOMIC DNA]</scope>
    <source>
        <strain evidence="2 3">LNHT1506</strain>
    </source>
</reference>
<accession>A0A6H0Y2Y1</accession>
<sequence>MDDQENASLVPVAANESLNPGGRFTGLSLKRQFWLHLDREMHAAANADDFDRSFDIAESLLLEPRLPTLLRARAHSLLAIRLGTRSAVLHAQDAVRILNQRRMAGQSVPVIDYQRARDLLKMAEEYLEDESPSERSEEEDDDVVMEAPESDTTPRGRWASPDLPALTEGWTFGSAQGPRGLLPSPGLDPSRPRRLLPFERTSSSQDSSTSPFPARSSSVLPQSEPSTSPITVSPPQSSPPQSSPPVAQPPLSQDSLPSNTPAVPRLRGTKSTRSLKEQHDDAAGGKPSKDKEKPRWR</sequence>
<feature type="compositionally biased region" description="Pro residues" evidence="1">
    <location>
        <begin position="236"/>
        <end position="248"/>
    </location>
</feature>
<evidence type="ECO:0000313" key="3">
    <source>
        <dbReference type="Proteomes" id="UP000503462"/>
    </source>
</evidence>
<feature type="compositionally biased region" description="Basic and acidic residues" evidence="1">
    <location>
        <begin position="274"/>
        <end position="297"/>
    </location>
</feature>
<protein>
    <submittedName>
        <fullName evidence="2">Uncharacterized protein</fullName>
    </submittedName>
</protein>
<feature type="compositionally biased region" description="Low complexity" evidence="1">
    <location>
        <begin position="201"/>
        <end position="235"/>
    </location>
</feature>
<evidence type="ECO:0000256" key="1">
    <source>
        <dbReference type="SAM" id="MobiDB-lite"/>
    </source>
</evidence>
<keyword evidence="3" id="KW-1185">Reference proteome</keyword>
<feature type="region of interest" description="Disordered" evidence="1">
    <location>
        <begin position="126"/>
        <end position="297"/>
    </location>
</feature>
<organism evidence="2 3">
    <name type="scientific">Peltaster fructicola</name>
    <dbReference type="NCBI Taxonomy" id="286661"/>
    <lineage>
        <taxon>Eukaryota</taxon>
        <taxon>Fungi</taxon>
        <taxon>Dikarya</taxon>
        <taxon>Ascomycota</taxon>
        <taxon>Pezizomycotina</taxon>
        <taxon>Dothideomycetes</taxon>
        <taxon>Dothideomycetes incertae sedis</taxon>
        <taxon>Peltaster</taxon>
    </lineage>
</organism>
<proteinExistence type="predicted"/>
<name>A0A6H0Y2Y1_9PEZI</name>